<dbReference type="Proteomes" id="UP000050509">
    <property type="component" value="Unassembled WGS sequence"/>
</dbReference>
<evidence type="ECO:0000313" key="3">
    <source>
        <dbReference type="EMBL" id="KPV45870.1"/>
    </source>
</evidence>
<organism evidence="3 4">
    <name type="scientific">Kouleothrix aurantiaca</name>
    <dbReference type="NCBI Taxonomy" id="186479"/>
    <lineage>
        <taxon>Bacteria</taxon>
        <taxon>Bacillati</taxon>
        <taxon>Chloroflexota</taxon>
        <taxon>Chloroflexia</taxon>
        <taxon>Chloroflexales</taxon>
        <taxon>Roseiflexineae</taxon>
        <taxon>Roseiflexaceae</taxon>
        <taxon>Kouleothrix</taxon>
    </lineage>
</organism>
<name>A0A0P9CSP1_9CHLR</name>
<keyword evidence="4" id="KW-1185">Reference proteome</keyword>
<evidence type="ECO:0000313" key="4">
    <source>
        <dbReference type="Proteomes" id="UP000050509"/>
    </source>
</evidence>
<dbReference type="PROSITE" id="PS50110">
    <property type="entry name" value="RESPONSE_REGULATORY"/>
    <property type="match status" value="1"/>
</dbReference>
<dbReference type="InterPro" id="IPR001789">
    <property type="entry name" value="Sig_transdc_resp-reg_receiver"/>
</dbReference>
<reference evidence="3 4" key="1">
    <citation type="submission" date="2015-09" db="EMBL/GenBank/DDBJ databases">
        <title>Draft genome sequence of Kouleothrix aurantiaca JCM 19913.</title>
        <authorList>
            <person name="Hemp J."/>
        </authorList>
    </citation>
    <scope>NUCLEOTIDE SEQUENCE [LARGE SCALE GENOMIC DNA]</scope>
    <source>
        <strain evidence="3 4">COM-B</strain>
    </source>
</reference>
<dbReference type="EMBL" id="LJCR01003689">
    <property type="protein sequence ID" value="KPV45870.1"/>
    <property type="molecule type" value="Genomic_DNA"/>
</dbReference>
<dbReference type="GO" id="GO:0000160">
    <property type="term" value="P:phosphorelay signal transduction system"/>
    <property type="evidence" value="ECO:0007669"/>
    <property type="project" value="InterPro"/>
</dbReference>
<comment type="caution">
    <text evidence="3">The sequence shown here is derived from an EMBL/GenBank/DDBJ whole genome shotgun (WGS) entry which is preliminary data.</text>
</comment>
<evidence type="ECO:0000259" key="2">
    <source>
        <dbReference type="PROSITE" id="PS50110"/>
    </source>
</evidence>
<protein>
    <recommendedName>
        <fullName evidence="2">Response regulatory domain-containing protein</fullName>
    </recommendedName>
</protein>
<feature type="domain" description="Response regulatory" evidence="2">
    <location>
        <begin position="4"/>
        <end position="116"/>
    </location>
</feature>
<accession>A0A0P9CSP1</accession>
<gene>
    <name evidence="3" type="ORF">SE17_43935</name>
</gene>
<dbReference type="SUPFAM" id="SSF52172">
    <property type="entry name" value="CheY-like"/>
    <property type="match status" value="1"/>
</dbReference>
<dbReference type="Gene3D" id="3.40.50.2300">
    <property type="match status" value="1"/>
</dbReference>
<evidence type="ECO:0000256" key="1">
    <source>
        <dbReference type="PROSITE-ProRule" id="PRU00169"/>
    </source>
</evidence>
<comment type="caution">
    <text evidence="1">Lacks conserved residue(s) required for the propagation of feature annotation.</text>
</comment>
<dbReference type="AlphaFoldDB" id="A0A0P9CSP1"/>
<proteinExistence type="predicted"/>
<dbReference type="InterPro" id="IPR011006">
    <property type="entry name" value="CheY-like_superfamily"/>
</dbReference>
<sequence>MRPIILLVDHDEGFAYLLQRYAEQCGFACEHALSLQAARTLIVSRQPALVLVSRELAGTEAASALAAVQAELAAYDIPLASVAQQAGNPAPALAADYEFTLPLLFDDVRHALMALGIQPHGNDEPRS</sequence>